<dbReference type="InterPro" id="IPR000873">
    <property type="entry name" value="AMP-dep_synth/lig_dom"/>
</dbReference>
<reference evidence="3 4" key="1">
    <citation type="submission" date="2011-03" db="EMBL/GenBank/DDBJ databases">
        <title>The complete genome of Archaeoglobus veneficus SNP6.</title>
        <authorList>
            <consortium name="US DOE Joint Genome Institute (JGI-PGF)"/>
            <person name="Lucas S."/>
            <person name="Copeland A."/>
            <person name="Lapidus A."/>
            <person name="Bruce D."/>
            <person name="Goodwin L."/>
            <person name="Pitluck S."/>
            <person name="Kyrpides N."/>
            <person name="Mavromatis K."/>
            <person name="Pagani I."/>
            <person name="Ivanova N."/>
            <person name="Mikhailova N."/>
            <person name="Lu M."/>
            <person name="Detter J.C."/>
            <person name="Tapia R."/>
            <person name="Han C."/>
            <person name="Land M."/>
            <person name="Hauser L."/>
            <person name="Markowitz V."/>
            <person name="Cheng J.-F."/>
            <person name="Hugenholtz P."/>
            <person name="Woyke T."/>
            <person name="Wu D."/>
            <person name="Spring S."/>
            <person name="Brambilla E."/>
            <person name="Klenk H.-P."/>
            <person name="Eisen J.A."/>
        </authorList>
    </citation>
    <scope>NUCLEOTIDE SEQUENCE [LARGE SCALE GENOMIC DNA]</scope>
    <source>
        <strain>SNP6</strain>
    </source>
</reference>
<gene>
    <name evidence="3" type="ordered locus">Arcve_1011</name>
</gene>
<dbReference type="InterPro" id="IPR042099">
    <property type="entry name" value="ANL_N_sf"/>
</dbReference>
<dbReference type="Proteomes" id="UP000008136">
    <property type="component" value="Chromosome"/>
</dbReference>
<name>F2KSZ2_ARCVS</name>
<dbReference type="KEGG" id="ave:Arcve_1011"/>
<evidence type="ECO:0000259" key="1">
    <source>
        <dbReference type="Pfam" id="PF00501"/>
    </source>
</evidence>
<dbReference type="OrthoDB" id="37928at2157"/>
<accession>F2KSZ2</accession>
<dbReference type="SUPFAM" id="SSF56801">
    <property type="entry name" value="Acetyl-CoA synthetase-like"/>
    <property type="match status" value="1"/>
</dbReference>
<dbReference type="Gene3D" id="3.30.300.30">
    <property type="match status" value="1"/>
</dbReference>
<dbReference type="EMBL" id="CP002588">
    <property type="protein sequence ID" value="AEA47022.1"/>
    <property type="molecule type" value="Genomic_DNA"/>
</dbReference>
<dbReference type="Pfam" id="PF14535">
    <property type="entry name" value="AMP-binding_C_2"/>
    <property type="match status" value="1"/>
</dbReference>
<dbReference type="eggNOG" id="arCOG02620">
    <property type="taxonomic scope" value="Archaea"/>
</dbReference>
<dbReference type="PANTHER" id="PTHR43845">
    <property type="entry name" value="BLR5969 PROTEIN"/>
    <property type="match status" value="1"/>
</dbReference>
<dbReference type="PANTHER" id="PTHR43845:SF1">
    <property type="entry name" value="BLR5969 PROTEIN"/>
    <property type="match status" value="1"/>
</dbReference>
<evidence type="ECO:0000259" key="2">
    <source>
        <dbReference type="Pfam" id="PF14535"/>
    </source>
</evidence>
<dbReference type="InterPro" id="IPR028154">
    <property type="entry name" value="AMP-dep_Lig_C"/>
</dbReference>
<dbReference type="GO" id="GO:0047475">
    <property type="term" value="F:phenylacetate-CoA ligase activity"/>
    <property type="evidence" value="ECO:0007669"/>
    <property type="project" value="UniProtKB-EC"/>
</dbReference>
<dbReference type="Pfam" id="PF00501">
    <property type="entry name" value="AMP-binding"/>
    <property type="match status" value="1"/>
</dbReference>
<evidence type="ECO:0000313" key="4">
    <source>
        <dbReference type="Proteomes" id="UP000008136"/>
    </source>
</evidence>
<dbReference type="EC" id="6.2.1.30" evidence="3"/>
<dbReference type="InterPro" id="IPR045851">
    <property type="entry name" value="AMP-bd_C_sf"/>
</dbReference>
<sequence length="389" mass="43524">MNLIETLRAQIRRNCHNPFYLRKLKEAGLKPDDIKTLEDFERIPFMTRAELYEILSNDYGSFMRDDVVRMNLSPSPLGLIPILNTKRDIEAMNRANARAFERAGVTKDDVVMITFGYHIFIAGLMFHGGFEELGAKTIPLGPGSTAQAMEVAEKLKPTVLVANPSFALKLAKEGLEGIRVLIAAGEPFSSVRGYKEKVRRAFGDDITLVDYYGMAECTPVACECKHETGLHVTTDFCYVEVIDPETGERVGEGERGEIVVTHLNKDAMPLQRYRTGDLGILESVECLCGMSLTMPTGVFGRTDEMYKVKGVKIYPSQIPFVLKSFPGLTGKFRLEIDKTDKGTDWLKVVVEGQGDAEQIKARLREALLVTPEVEVVEKLDKEGVEDRRY</sequence>
<protein>
    <submittedName>
        <fullName evidence="3">Phenylacetate--CoA ligase</fullName>
        <ecNumber evidence="3">6.2.1.30</ecNumber>
    </submittedName>
</protein>
<keyword evidence="4" id="KW-1185">Reference proteome</keyword>
<dbReference type="Gene3D" id="3.40.50.12780">
    <property type="entry name" value="N-terminal domain of ligase-like"/>
    <property type="match status" value="1"/>
</dbReference>
<dbReference type="STRING" id="693661.Arcve_1011"/>
<dbReference type="RefSeq" id="WP_013683686.1">
    <property type="nucleotide sequence ID" value="NC_015320.1"/>
</dbReference>
<feature type="domain" description="AMP-dependent ligase C-terminal" evidence="2">
    <location>
        <begin position="310"/>
        <end position="378"/>
    </location>
</feature>
<keyword evidence="3" id="KW-0436">Ligase</keyword>
<organism evidence="3 4">
    <name type="scientific">Archaeoglobus veneficus (strain DSM 11195 / SNP6)</name>
    <dbReference type="NCBI Taxonomy" id="693661"/>
    <lineage>
        <taxon>Archaea</taxon>
        <taxon>Methanobacteriati</taxon>
        <taxon>Methanobacteriota</taxon>
        <taxon>Archaeoglobi</taxon>
        <taxon>Archaeoglobales</taxon>
        <taxon>Archaeoglobaceae</taxon>
        <taxon>Archaeoglobus</taxon>
    </lineage>
</organism>
<dbReference type="GeneID" id="10394121"/>
<evidence type="ECO:0000313" key="3">
    <source>
        <dbReference type="EMBL" id="AEA47022.1"/>
    </source>
</evidence>
<proteinExistence type="predicted"/>
<feature type="domain" description="AMP-dependent synthetase/ligase" evidence="1">
    <location>
        <begin position="98"/>
        <end position="261"/>
    </location>
</feature>
<dbReference type="AlphaFoldDB" id="F2KSZ2"/>
<dbReference type="HOGENOM" id="CLU_035301_1_1_2"/>